<gene>
    <name evidence="1" type="ORF">Aau02nite_27650</name>
</gene>
<organism evidence="1 2">
    <name type="scientific">Actinoplanes auranticolor</name>
    <dbReference type="NCBI Taxonomy" id="47988"/>
    <lineage>
        <taxon>Bacteria</taxon>
        <taxon>Bacillati</taxon>
        <taxon>Actinomycetota</taxon>
        <taxon>Actinomycetes</taxon>
        <taxon>Micromonosporales</taxon>
        <taxon>Micromonosporaceae</taxon>
        <taxon>Actinoplanes</taxon>
    </lineage>
</organism>
<accession>A0A919VIV3</accession>
<dbReference type="Proteomes" id="UP000681340">
    <property type="component" value="Unassembled WGS sequence"/>
</dbReference>
<keyword evidence="2" id="KW-1185">Reference proteome</keyword>
<protein>
    <submittedName>
        <fullName evidence="1">Uncharacterized protein</fullName>
    </submittedName>
</protein>
<evidence type="ECO:0000313" key="2">
    <source>
        <dbReference type="Proteomes" id="UP000681340"/>
    </source>
</evidence>
<comment type="caution">
    <text evidence="1">The sequence shown here is derived from an EMBL/GenBank/DDBJ whole genome shotgun (WGS) entry which is preliminary data.</text>
</comment>
<sequence>MVVGVEAYVYCRCWQDGVAAPAPAGPIGFDEEGRLGLLTPWDRSVADEYATVADWLRHGCSHKDMEFAEEPLGSWAGVRYFQQALREAGESHFPTLLRYLPETNDGCIPAAEVAFVLAELDHFEKRARLPDEVVLVDEATGEAMYGYIEAYHGVFIWGRYNVGVDPDGFFVVDMRVDPAVTLFRASRFDQRVLSGGELEFSGDGRTVRLELPPIGGQSPVPPQRLAVRTATRPAADFARMVATLRRLCAASLATGNPVNWV</sequence>
<evidence type="ECO:0000313" key="1">
    <source>
        <dbReference type="EMBL" id="GIM67525.1"/>
    </source>
</evidence>
<dbReference type="EMBL" id="BOQL01000022">
    <property type="protein sequence ID" value="GIM67525.1"/>
    <property type="molecule type" value="Genomic_DNA"/>
</dbReference>
<reference evidence="1" key="1">
    <citation type="submission" date="2021-03" db="EMBL/GenBank/DDBJ databases">
        <title>Whole genome shotgun sequence of Actinoplanes auranticolor NBRC 12245.</title>
        <authorList>
            <person name="Komaki H."/>
            <person name="Tamura T."/>
        </authorList>
    </citation>
    <scope>NUCLEOTIDE SEQUENCE</scope>
    <source>
        <strain evidence="1">NBRC 12245</strain>
    </source>
</reference>
<proteinExistence type="predicted"/>
<name>A0A919VIV3_9ACTN</name>
<dbReference type="AlphaFoldDB" id="A0A919VIV3"/>